<evidence type="ECO:0000313" key="1">
    <source>
        <dbReference type="EMBL" id="KUM51050.1"/>
    </source>
</evidence>
<dbReference type="AlphaFoldDB" id="A0A117NJ79"/>
<reference evidence="1" key="1">
    <citation type="journal article" date="2015" name="Genome Biol. Evol.">
        <title>Organellar Genomes of White Spruce (Picea glauca): Assembly and Annotation.</title>
        <authorList>
            <person name="Jackman S.D."/>
            <person name="Warren R.L."/>
            <person name="Gibb E.A."/>
            <person name="Vandervalk B.P."/>
            <person name="Mohamadi H."/>
            <person name="Chu J."/>
            <person name="Raymond A."/>
            <person name="Pleasance S."/>
            <person name="Coope R."/>
            <person name="Wildung M.R."/>
            <person name="Ritland C.E."/>
            <person name="Bousquet J."/>
            <person name="Jones S.J."/>
            <person name="Bohlmann J."/>
            <person name="Birol I."/>
        </authorList>
    </citation>
    <scope>NUCLEOTIDE SEQUENCE [LARGE SCALE GENOMIC DNA]</scope>
    <source>
        <tissue evidence="1">Flushing bud</tissue>
    </source>
</reference>
<organism evidence="1">
    <name type="scientific">Picea glauca</name>
    <name type="common">White spruce</name>
    <name type="synonym">Pinus glauca</name>
    <dbReference type="NCBI Taxonomy" id="3330"/>
    <lineage>
        <taxon>Eukaryota</taxon>
        <taxon>Viridiplantae</taxon>
        <taxon>Streptophyta</taxon>
        <taxon>Embryophyta</taxon>
        <taxon>Tracheophyta</taxon>
        <taxon>Spermatophyta</taxon>
        <taxon>Pinopsida</taxon>
        <taxon>Pinidae</taxon>
        <taxon>Conifers I</taxon>
        <taxon>Pinales</taxon>
        <taxon>Pinaceae</taxon>
        <taxon>Picea</taxon>
    </lineage>
</organism>
<comment type="caution">
    <text evidence="1">The sequence shown here is derived from an EMBL/GenBank/DDBJ whole genome shotgun (WGS) entry which is preliminary data.</text>
</comment>
<sequence length="45" mass="5144">MRQVLHPLISHMNKGRASLREQVIRQVMRQVLQLVGLAITGTSNY</sequence>
<accession>A0A117NJ79</accession>
<geneLocation type="mitochondrion" evidence="1"/>
<protein>
    <submittedName>
        <fullName evidence="1">Uncharacterized protein</fullName>
    </submittedName>
</protein>
<gene>
    <name evidence="1" type="ORF">ABT39_MTgene896</name>
</gene>
<name>A0A117NJ79_PICGL</name>
<keyword evidence="1" id="KW-0496">Mitochondrion</keyword>
<dbReference type="EMBL" id="LKAM01000001">
    <property type="protein sequence ID" value="KUM51050.1"/>
    <property type="molecule type" value="Genomic_DNA"/>
</dbReference>
<proteinExistence type="predicted"/>